<evidence type="ECO:0000256" key="1">
    <source>
        <dbReference type="SAM" id="SignalP"/>
    </source>
</evidence>
<name>A0A2U2J4K6_9SPHN</name>
<evidence type="ECO:0000313" key="2">
    <source>
        <dbReference type="EMBL" id="PWG03258.1"/>
    </source>
</evidence>
<dbReference type="AlphaFoldDB" id="A0A2U2J4K6"/>
<proteinExistence type="predicted"/>
<dbReference type="OrthoDB" id="7467144at2"/>
<keyword evidence="3" id="KW-1185">Reference proteome</keyword>
<dbReference type="Proteomes" id="UP000245916">
    <property type="component" value="Unassembled WGS sequence"/>
</dbReference>
<evidence type="ECO:0000313" key="3">
    <source>
        <dbReference type="Proteomes" id="UP000245916"/>
    </source>
</evidence>
<feature type="chain" id="PRO_5015645092" evidence="1">
    <location>
        <begin position="30"/>
        <end position="225"/>
    </location>
</feature>
<sequence length="225" mass="24756">MHKRLKKLARKLGLVAAAGALALPQAAAAQMFITDPGFASGPVQGSDPLVGLPIPGATPEEYRAHLLWNLRAGLNVAALQCQFSPYLRAVDNYNGILAHHSEELGEAYKTLNAYFKRAHGKEGQKRFDDYTTSTYNNFSTLQAQYGFCQVAADIARSALAAPKGQLFATAQQRMRELRASLTPVYDRVADYNPYLIAMPTLPPLDKSCWKRDRLKEKCATKLAAQ</sequence>
<gene>
    <name evidence="2" type="ORF">DF286_10560</name>
</gene>
<dbReference type="RefSeq" id="WP_109271396.1">
    <property type="nucleotide sequence ID" value="NZ_QFFF01000001.1"/>
</dbReference>
<comment type="caution">
    <text evidence="2">The sequence shown here is derived from an EMBL/GenBank/DDBJ whole genome shotgun (WGS) entry which is preliminary data.</text>
</comment>
<keyword evidence="1" id="KW-0732">Signal</keyword>
<organism evidence="2 3">
    <name type="scientific">Allosphingosinicella humi</name>
    <dbReference type="NCBI Taxonomy" id="2068657"/>
    <lineage>
        <taxon>Bacteria</taxon>
        <taxon>Pseudomonadati</taxon>
        <taxon>Pseudomonadota</taxon>
        <taxon>Alphaproteobacteria</taxon>
        <taxon>Sphingomonadales</taxon>
        <taxon>Sphingomonadaceae</taxon>
        <taxon>Allosphingosinicella</taxon>
    </lineage>
</organism>
<reference evidence="2 3" key="1">
    <citation type="submission" date="2018-05" db="EMBL/GenBank/DDBJ databases">
        <title>Genome of Sphingosinicella humi QZX222.</title>
        <authorList>
            <person name="Qiao Z."/>
            <person name="Wang G."/>
        </authorList>
    </citation>
    <scope>NUCLEOTIDE SEQUENCE [LARGE SCALE GENOMIC DNA]</scope>
    <source>
        <strain evidence="2 3">QZX222</strain>
    </source>
</reference>
<accession>A0A2U2J4K6</accession>
<protein>
    <submittedName>
        <fullName evidence="2">Uncharacterized protein</fullName>
    </submittedName>
</protein>
<dbReference type="EMBL" id="QFFF01000001">
    <property type="protein sequence ID" value="PWG03258.1"/>
    <property type="molecule type" value="Genomic_DNA"/>
</dbReference>
<feature type="signal peptide" evidence="1">
    <location>
        <begin position="1"/>
        <end position="29"/>
    </location>
</feature>